<reference evidence="2" key="1">
    <citation type="journal article" date="2020" name="Cell">
        <title>Large-Scale Comparative Analyses of Tick Genomes Elucidate Their Genetic Diversity and Vector Capacities.</title>
        <authorList>
            <consortium name="Tick Genome and Microbiome Consortium (TIGMIC)"/>
            <person name="Jia N."/>
            <person name="Wang J."/>
            <person name="Shi W."/>
            <person name="Du L."/>
            <person name="Sun Y."/>
            <person name="Zhan W."/>
            <person name="Jiang J.F."/>
            <person name="Wang Q."/>
            <person name="Zhang B."/>
            <person name="Ji P."/>
            <person name="Bell-Sakyi L."/>
            <person name="Cui X.M."/>
            <person name="Yuan T.T."/>
            <person name="Jiang B.G."/>
            <person name="Yang W.F."/>
            <person name="Lam T.T."/>
            <person name="Chang Q.C."/>
            <person name="Ding S.J."/>
            <person name="Wang X.J."/>
            <person name="Zhu J.G."/>
            <person name="Ruan X.D."/>
            <person name="Zhao L."/>
            <person name="Wei J.T."/>
            <person name="Ye R.Z."/>
            <person name="Que T.C."/>
            <person name="Du C.H."/>
            <person name="Zhou Y.H."/>
            <person name="Cheng J.X."/>
            <person name="Dai P.F."/>
            <person name="Guo W.B."/>
            <person name="Han X.H."/>
            <person name="Huang E.J."/>
            <person name="Li L.F."/>
            <person name="Wei W."/>
            <person name="Gao Y.C."/>
            <person name="Liu J.Z."/>
            <person name="Shao H.Z."/>
            <person name="Wang X."/>
            <person name="Wang C.C."/>
            <person name="Yang T.C."/>
            <person name="Huo Q.B."/>
            <person name="Li W."/>
            <person name="Chen H.Y."/>
            <person name="Chen S.E."/>
            <person name="Zhou L.G."/>
            <person name="Ni X.B."/>
            <person name="Tian J.H."/>
            <person name="Sheng Y."/>
            <person name="Liu T."/>
            <person name="Pan Y.S."/>
            <person name="Xia L.Y."/>
            <person name="Li J."/>
            <person name="Zhao F."/>
            <person name="Cao W.C."/>
        </authorList>
    </citation>
    <scope>NUCLEOTIDE SEQUENCE</scope>
    <source>
        <strain evidence="2">Rmic-2018</strain>
    </source>
</reference>
<evidence type="ECO:0000256" key="1">
    <source>
        <dbReference type="SAM" id="MobiDB-lite"/>
    </source>
</evidence>
<evidence type="ECO:0000313" key="3">
    <source>
        <dbReference type="Proteomes" id="UP000821866"/>
    </source>
</evidence>
<dbReference type="Proteomes" id="UP000821866">
    <property type="component" value="Chromosome 6"/>
</dbReference>
<reference evidence="2" key="2">
    <citation type="submission" date="2021-09" db="EMBL/GenBank/DDBJ databases">
        <authorList>
            <person name="Jia N."/>
            <person name="Wang J."/>
            <person name="Shi W."/>
            <person name="Du L."/>
            <person name="Sun Y."/>
            <person name="Zhan W."/>
            <person name="Jiang J."/>
            <person name="Wang Q."/>
            <person name="Zhang B."/>
            <person name="Ji P."/>
            <person name="Sakyi L.B."/>
            <person name="Cui X."/>
            <person name="Yuan T."/>
            <person name="Jiang B."/>
            <person name="Yang W."/>
            <person name="Lam T.T.-Y."/>
            <person name="Chang Q."/>
            <person name="Ding S."/>
            <person name="Wang X."/>
            <person name="Zhu J."/>
            <person name="Ruan X."/>
            <person name="Zhao L."/>
            <person name="Wei J."/>
            <person name="Que T."/>
            <person name="Du C."/>
            <person name="Cheng J."/>
            <person name="Dai P."/>
            <person name="Han X."/>
            <person name="Huang E."/>
            <person name="Gao Y."/>
            <person name="Liu J."/>
            <person name="Shao H."/>
            <person name="Ye R."/>
            <person name="Li L."/>
            <person name="Wei W."/>
            <person name="Wang X."/>
            <person name="Wang C."/>
            <person name="Huo Q."/>
            <person name="Li W."/>
            <person name="Guo W."/>
            <person name="Chen H."/>
            <person name="Chen S."/>
            <person name="Zhou L."/>
            <person name="Zhou L."/>
            <person name="Ni X."/>
            <person name="Tian J."/>
            <person name="Zhou Y."/>
            <person name="Sheng Y."/>
            <person name="Liu T."/>
            <person name="Pan Y."/>
            <person name="Xia L."/>
            <person name="Li J."/>
            <person name="Zhao F."/>
            <person name="Cao W."/>
        </authorList>
    </citation>
    <scope>NUCLEOTIDE SEQUENCE</scope>
    <source>
        <strain evidence="2">Rmic-2018</strain>
        <tissue evidence="2">Larvae</tissue>
    </source>
</reference>
<name>A0A9J6DNU1_RHIMP</name>
<evidence type="ECO:0000313" key="2">
    <source>
        <dbReference type="EMBL" id="KAH8023673.1"/>
    </source>
</evidence>
<keyword evidence="3" id="KW-1185">Reference proteome</keyword>
<gene>
    <name evidence="2" type="ORF">HPB51_015169</name>
</gene>
<dbReference type="EMBL" id="JABSTU010000008">
    <property type="protein sequence ID" value="KAH8023673.1"/>
    <property type="molecule type" value="Genomic_DNA"/>
</dbReference>
<proteinExistence type="predicted"/>
<protein>
    <submittedName>
        <fullName evidence="2">Uncharacterized protein</fullName>
    </submittedName>
</protein>
<feature type="compositionally biased region" description="Polar residues" evidence="1">
    <location>
        <begin position="48"/>
        <end position="57"/>
    </location>
</feature>
<comment type="caution">
    <text evidence="2">The sequence shown here is derived from an EMBL/GenBank/DDBJ whole genome shotgun (WGS) entry which is preliminary data.</text>
</comment>
<accession>A0A9J6DNU1</accession>
<dbReference type="AlphaFoldDB" id="A0A9J6DNU1"/>
<sequence length="150" mass="16123">MGEVDDSSCRAGGARTLVDAGSIAAENGGRSSGCLGFPTPRLRPISPQRLNDSQSSSRRFPRVCSSFFARGGSKIAHFSYYHVDASENGCRTRHPRSNDALPIPTTSALQRLIWKWATPVASRSKCRPREGESEEKSAALLTRGAAAMLA</sequence>
<organism evidence="2 3">
    <name type="scientific">Rhipicephalus microplus</name>
    <name type="common">Cattle tick</name>
    <name type="synonym">Boophilus microplus</name>
    <dbReference type="NCBI Taxonomy" id="6941"/>
    <lineage>
        <taxon>Eukaryota</taxon>
        <taxon>Metazoa</taxon>
        <taxon>Ecdysozoa</taxon>
        <taxon>Arthropoda</taxon>
        <taxon>Chelicerata</taxon>
        <taxon>Arachnida</taxon>
        <taxon>Acari</taxon>
        <taxon>Parasitiformes</taxon>
        <taxon>Ixodida</taxon>
        <taxon>Ixodoidea</taxon>
        <taxon>Ixodidae</taxon>
        <taxon>Rhipicephalinae</taxon>
        <taxon>Rhipicephalus</taxon>
        <taxon>Boophilus</taxon>
    </lineage>
</organism>
<feature type="region of interest" description="Disordered" evidence="1">
    <location>
        <begin position="20"/>
        <end position="57"/>
    </location>
</feature>